<gene>
    <name evidence="2" type="ORF">U9M48_035938</name>
</gene>
<keyword evidence="3" id="KW-1185">Reference proteome</keyword>
<protein>
    <submittedName>
        <fullName evidence="2">Uncharacterized protein</fullName>
    </submittedName>
</protein>
<reference evidence="2 3" key="1">
    <citation type="submission" date="2024-02" db="EMBL/GenBank/DDBJ databases">
        <title>High-quality chromosome-scale genome assembly of Pensacola bahiagrass (Paspalum notatum Flugge var. saurae).</title>
        <authorList>
            <person name="Vega J.M."/>
            <person name="Podio M."/>
            <person name="Orjuela J."/>
            <person name="Siena L.A."/>
            <person name="Pessino S.C."/>
            <person name="Combes M.C."/>
            <person name="Mariac C."/>
            <person name="Albertini E."/>
            <person name="Pupilli F."/>
            <person name="Ortiz J.P.A."/>
            <person name="Leblanc O."/>
        </authorList>
    </citation>
    <scope>NUCLEOTIDE SEQUENCE [LARGE SCALE GENOMIC DNA]</scope>
    <source>
        <strain evidence="2">R1</strain>
        <tissue evidence="2">Leaf</tissue>
    </source>
</reference>
<feature type="compositionally biased region" description="Basic residues" evidence="1">
    <location>
        <begin position="46"/>
        <end position="55"/>
    </location>
</feature>
<dbReference type="EMBL" id="CP144752">
    <property type="protein sequence ID" value="WVZ89554.1"/>
    <property type="molecule type" value="Genomic_DNA"/>
</dbReference>
<name>A0AAQ3UDM4_PASNO</name>
<organism evidence="2 3">
    <name type="scientific">Paspalum notatum var. saurae</name>
    <dbReference type="NCBI Taxonomy" id="547442"/>
    <lineage>
        <taxon>Eukaryota</taxon>
        <taxon>Viridiplantae</taxon>
        <taxon>Streptophyta</taxon>
        <taxon>Embryophyta</taxon>
        <taxon>Tracheophyta</taxon>
        <taxon>Spermatophyta</taxon>
        <taxon>Magnoliopsida</taxon>
        <taxon>Liliopsida</taxon>
        <taxon>Poales</taxon>
        <taxon>Poaceae</taxon>
        <taxon>PACMAD clade</taxon>
        <taxon>Panicoideae</taxon>
        <taxon>Andropogonodae</taxon>
        <taxon>Paspaleae</taxon>
        <taxon>Paspalinae</taxon>
        <taxon>Paspalum</taxon>
    </lineage>
</organism>
<evidence type="ECO:0000313" key="2">
    <source>
        <dbReference type="EMBL" id="WVZ89554.1"/>
    </source>
</evidence>
<dbReference type="AlphaFoldDB" id="A0AAQ3UDM4"/>
<sequence>MRERNSFFFIFIMPAAHGGFESLTEPSPGEALSVPPTVRLPPVRSRTSKPSRSHTRPSLDHCTAQCQAVAPPHGAGHPPEEDQQNGRK</sequence>
<proteinExistence type="predicted"/>
<evidence type="ECO:0000256" key="1">
    <source>
        <dbReference type="SAM" id="MobiDB-lite"/>
    </source>
</evidence>
<evidence type="ECO:0000313" key="3">
    <source>
        <dbReference type="Proteomes" id="UP001341281"/>
    </source>
</evidence>
<accession>A0AAQ3UDM4</accession>
<feature type="region of interest" description="Disordered" evidence="1">
    <location>
        <begin position="19"/>
        <end position="88"/>
    </location>
</feature>
<dbReference type="Proteomes" id="UP001341281">
    <property type="component" value="Chromosome 08"/>
</dbReference>